<dbReference type="EMBL" id="UAWB01000012">
    <property type="protein sequence ID" value="SQB45793.1"/>
    <property type="molecule type" value="Genomic_DNA"/>
</dbReference>
<sequence length="197" mass="23276">MCRYAQKTYKSHYVCFQCRKSFKQPDVDDILRRIKKEKIYHEPDGGTIRKVGHIFTNRKTSGLFTKNDTEELRQLASEIENRTIKCPECGNIMADLGKDFKAPKKTAVKEWEIIESLFKTGKCFHTCGCYGMGYIPQTSREHEVYLKTILESYQKSLAFCQNKTIEEYTDKMEEINYWSERINKIKDEINHQQFKIV</sequence>
<evidence type="ECO:0000313" key="4">
    <source>
        <dbReference type="Proteomes" id="UP000251670"/>
    </source>
</evidence>
<name>A0A2X2X6N7_CHRJE</name>
<dbReference type="STRING" id="445960.SAMN05421542_3288"/>
<dbReference type="EMBL" id="FNEG01000005">
    <property type="protein sequence ID" value="SDJ35613.1"/>
    <property type="molecule type" value="Genomic_DNA"/>
</dbReference>
<evidence type="ECO:0000313" key="2">
    <source>
        <dbReference type="EMBL" id="SQB45793.1"/>
    </source>
</evidence>
<evidence type="ECO:0000313" key="1">
    <source>
        <dbReference type="EMBL" id="SDJ35613.1"/>
    </source>
</evidence>
<keyword evidence="3" id="KW-1185">Reference proteome</keyword>
<evidence type="ECO:0000313" key="3">
    <source>
        <dbReference type="Proteomes" id="UP000199426"/>
    </source>
</evidence>
<accession>A0A2X2X6N7</accession>
<reference evidence="1 3" key="1">
    <citation type="submission" date="2016-10" db="EMBL/GenBank/DDBJ databases">
        <authorList>
            <person name="Varghese N."/>
            <person name="Submissions S."/>
        </authorList>
    </citation>
    <scope>NUCLEOTIDE SEQUENCE [LARGE SCALE GENOMIC DNA]</scope>
    <source>
        <strain evidence="1 3">DSM 19299</strain>
    </source>
</reference>
<gene>
    <name evidence="2" type="ORF">NCTC13492_02849</name>
    <name evidence="1" type="ORF">SAMN05421542_3288</name>
</gene>
<organism evidence="2 4">
    <name type="scientific">Chryseobacterium jejuense</name>
    <dbReference type="NCBI Taxonomy" id="445960"/>
    <lineage>
        <taxon>Bacteria</taxon>
        <taxon>Pseudomonadati</taxon>
        <taxon>Bacteroidota</taxon>
        <taxon>Flavobacteriia</taxon>
        <taxon>Flavobacteriales</taxon>
        <taxon>Weeksellaceae</taxon>
        <taxon>Chryseobacterium group</taxon>
        <taxon>Chryseobacterium</taxon>
    </lineage>
</organism>
<dbReference type="Proteomes" id="UP000199426">
    <property type="component" value="Unassembled WGS sequence"/>
</dbReference>
<reference evidence="2 4" key="2">
    <citation type="submission" date="2018-06" db="EMBL/GenBank/DDBJ databases">
        <authorList>
            <consortium name="Pathogen Informatics"/>
            <person name="Doyle S."/>
        </authorList>
    </citation>
    <scope>NUCLEOTIDE SEQUENCE [LARGE SCALE GENOMIC DNA]</scope>
    <source>
        <strain evidence="2 4">NCTC13492</strain>
    </source>
</reference>
<protein>
    <submittedName>
        <fullName evidence="2">Uncharacterized protein</fullName>
    </submittedName>
</protein>
<dbReference type="AlphaFoldDB" id="A0A2X2X6N7"/>
<proteinExistence type="predicted"/>
<dbReference type="Proteomes" id="UP000251670">
    <property type="component" value="Unassembled WGS sequence"/>
</dbReference>